<dbReference type="HAMAP" id="MF_00073">
    <property type="entry name" value="NusB"/>
    <property type="match status" value="1"/>
</dbReference>
<dbReference type="PATRIC" id="fig|529884.3.peg.699"/>
<dbReference type="GO" id="GO:0003723">
    <property type="term" value="F:RNA binding"/>
    <property type="evidence" value="ECO:0007669"/>
    <property type="project" value="UniProtKB-UniRule"/>
</dbReference>
<evidence type="ECO:0000313" key="9">
    <source>
        <dbReference type="Proteomes" id="UP000067708"/>
    </source>
</evidence>
<dbReference type="AlphaFoldDB" id="A0A060JFM6"/>
<dbReference type="GO" id="GO:0006353">
    <property type="term" value="P:DNA-templated transcription termination"/>
    <property type="evidence" value="ECO:0007669"/>
    <property type="project" value="UniProtKB-UniRule"/>
</dbReference>
<name>A0A060JFM6_9MICO</name>
<comment type="function">
    <text evidence="6">Involved in transcription antitermination. Required for transcription of ribosomal RNA (rRNA) genes. Binds specifically to the boxA antiterminator sequence of the ribosomal RNA (rrn) operons.</text>
</comment>
<dbReference type="GO" id="GO:0005829">
    <property type="term" value="C:cytosol"/>
    <property type="evidence" value="ECO:0007669"/>
    <property type="project" value="TreeGrafter"/>
</dbReference>
<dbReference type="SUPFAM" id="SSF48013">
    <property type="entry name" value="NusB-like"/>
    <property type="match status" value="1"/>
</dbReference>
<dbReference type="GO" id="GO:0031564">
    <property type="term" value="P:transcription antitermination"/>
    <property type="evidence" value="ECO:0007669"/>
    <property type="project" value="UniProtKB-KW"/>
</dbReference>
<dbReference type="HOGENOM" id="CLU_087843_2_3_11"/>
<evidence type="ECO:0000256" key="1">
    <source>
        <dbReference type="ARBA" id="ARBA00005952"/>
    </source>
</evidence>
<dbReference type="InterPro" id="IPR011605">
    <property type="entry name" value="NusB_fam"/>
</dbReference>
<organism evidence="8 9">
    <name type="scientific">Rhodoluna lacicola</name>
    <dbReference type="NCBI Taxonomy" id="529884"/>
    <lineage>
        <taxon>Bacteria</taxon>
        <taxon>Bacillati</taxon>
        <taxon>Actinomycetota</taxon>
        <taxon>Actinomycetes</taxon>
        <taxon>Micrococcales</taxon>
        <taxon>Microbacteriaceae</taxon>
        <taxon>Luna cluster</taxon>
        <taxon>Luna-1 subcluster</taxon>
        <taxon>Rhodoluna</taxon>
    </lineage>
</organism>
<dbReference type="OrthoDB" id="3528057at2"/>
<dbReference type="PANTHER" id="PTHR11078">
    <property type="entry name" value="N UTILIZATION SUBSTANCE PROTEIN B-RELATED"/>
    <property type="match status" value="1"/>
</dbReference>
<dbReference type="Proteomes" id="UP000067708">
    <property type="component" value="Chromosome"/>
</dbReference>
<keyword evidence="2 6" id="KW-0889">Transcription antitermination</keyword>
<accession>A0A060JFM6</accession>
<evidence type="ECO:0000313" key="8">
    <source>
        <dbReference type="EMBL" id="AIC47540.1"/>
    </source>
</evidence>
<dbReference type="PANTHER" id="PTHR11078:SF3">
    <property type="entry name" value="ANTITERMINATION NUSB DOMAIN-CONTAINING PROTEIN"/>
    <property type="match status" value="1"/>
</dbReference>
<evidence type="ECO:0000256" key="4">
    <source>
        <dbReference type="ARBA" id="ARBA00023015"/>
    </source>
</evidence>
<feature type="domain" description="NusB/RsmB/TIM44" evidence="7">
    <location>
        <begin position="6"/>
        <end position="133"/>
    </location>
</feature>
<evidence type="ECO:0000256" key="2">
    <source>
        <dbReference type="ARBA" id="ARBA00022814"/>
    </source>
</evidence>
<proteinExistence type="inferred from homology"/>
<gene>
    <name evidence="6" type="primary">nusB</name>
    <name evidence="8" type="ORF">Rhola_00007360</name>
</gene>
<evidence type="ECO:0000256" key="5">
    <source>
        <dbReference type="ARBA" id="ARBA00023163"/>
    </source>
</evidence>
<evidence type="ECO:0000256" key="6">
    <source>
        <dbReference type="HAMAP-Rule" id="MF_00073"/>
    </source>
</evidence>
<keyword evidence="5 6" id="KW-0804">Transcription</keyword>
<dbReference type="InterPro" id="IPR035926">
    <property type="entry name" value="NusB-like_sf"/>
</dbReference>
<sequence length="139" mass="15285">MSARTKARKRAVDAVFAADLRKISPLTLLDDVAELAADRQNQDAIFGYARDIVQGVVDHHEEIDDLLETFSQGWALDRMPNLDRAILRVAVWEILHNPDVPDAVAVNEAVEMAKELSTDDSGSFVNGLLSRIASTKTAN</sequence>
<keyword evidence="4 6" id="KW-0805">Transcription regulation</keyword>
<dbReference type="KEGG" id="rla:Rhola_00007360"/>
<dbReference type="NCBIfam" id="TIGR01951">
    <property type="entry name" value="nusB"/>
    <property type="match status" value="1"/>
</dbReference>
<evidence type="ECO:0000256" key="3">
    <source>
        <dbReference type="ARBA" id="ARBA00022884"/>
    </source>
</evidence>
<reference evidence="8 9" key="1">
    <citation type="journal article" date="2014" name="Int. J. Syst. Evol. Microbiol.">
        <title>Rhodoluna lacicola gen. nov., sp. nov., a planktonic freshwater bacterium with stream-lined genome.</title>
        <authorList>
            <person name="Hahn M."/>
            <person name="Schmidt J."/>
            <person name="Taipale S.J."/>
            <person name="Doolittle W.F."/>
            <person name="Koll U."/>
        </authorList>
    </citation>
    <scope>NUCLEOTIDE SEQUENCE [LARGE SCALE GENOMIC DNA]</scope>
    <source>
        <strain evidence="8 9">MWH-Ta8</strain>
    </source>
</reference>
<dbReference type="InterPro" id="IPR006027">
    <property type="entry name" value="NusB_RsmB_TIM44"/>
</dbReference>
<dbReference type="Pfam" id="PF01029">
    <property type="entry name" value="NusB"/>
    <property type="match status" value="1"/>
</dbReference>
<dbReference type="Gene3D" id="1.10.940.10">
    <property type="entry name" value="NusB-like"/>
    <property type="match status" value="1"/>
</dbReference>
<keyword evidence="9" id="KW-1185">Reference proteome</keyword>
<comment type="similarity">
    <text evidence="1 6">Belongs to the NusB family.</text>
</comment>
<keyword evidence="3 6" id="KW-0694">RNA-binding</keyword>
<protein>
    <recommendedName>
        <fullName evidence="6">Transcription antitermination protein NusB</fullName>
    </recommendedName>
    <alternativeName>
        <fullName evidence="6">Antitermination factor NusB</fullName>
    </alternativeName>
</protein>
<dbReference type="EMBL" id="CP007490">
    <property type="protein sequence ID" value="AIC47540.1"/>
    <property type="molecule type" value="Genomic_DNA"/>
</dbReference>
<dbReference type="eggNOG" id="COG0781">
    <property type="taxonomic scope" value="Bacteria"/>
</dbReference>
<evidence type="ECO:0000259" key="7">
    <source>
        <dbReference type="Pfam" id="PF01029"/>
    </source>
</evidence>
<dbReference type="RefSeq" id="WP_038502413.1">
    <property type="nucleotide sequence ID" value="NZ_AP026911.1"/>
</dbReference>
<dbReference type="STRING" id="529884.Rhola_00007360"/>